<comment type="caution">
    <text evidence="1">The sequence shown here is derived from an EMBL/GenBank/DDBJ whole genome shotgun (WGS) entry which is preliminary data.</text>
</comment>
<sequence length="124" mass="14323">MQIVSNHSLKTSFFITNIDNCGEPSWNIPSKNTFFSIISENPELDFLKVSTAYHSGAFDIFKQGQNQPFVTRANMIEVLECCMKIDRKKIHTLARLQKVIEKNETRLANITKLITLHQHLILFK</sequence>
<organism evidence="1 2">
    <name type="scientific">Photobacterium rosenbergii</name>
    <dbReference type="NCBI Taxonomy" id="294936"/>
    <lineage>
        <taxon>Bacteria</taxon>
        <taxon>Pseudomonadati</taxon>
        <taxon>Pseudomonadota</taxon>
        <taxon>Gammaproteobacteria</taxon>
        <taxon>Vibrionales</taxon>
        <taxon>Vibrionaceae</taxon>
        <taxon>Photobacterium</taxon>
    </lineage>
</organism>
<protein>
    <submittedName>
        <fullName evidence="1">Uncharacterized protein</fullName>
    </submittedName>
</protein>
<evidence type="ECO:0000313" key="2">
    <source>
        <dbReference type="Proteomes" id="UP000241346"/>
    </source>
</evidence>
<gene>
    <name evidence="1" type="ORF">C9J01_07015</name>
</gene>
<name>A0A2T3NMJ7_9GAMM</name>
<dbReference type="AlphaFoldDB" id="A0A2T3NMJ7"/>
<evidence type="ECO:0000313" key="1">
    <source>
        <dbReference type="EMBL" id="PSW16737.1"/>
    </source>
</evidence>
<reference evidence="1 2" key="1">
    <citation type="submission" date="2018-03" db="EMBL/GenBank/DDBJ databases">
        <title>Whole genome sequencing of Histamine producing bacteria.</title>
        <authorList>
            <person name="Butler K."/>
        </authorList>
    </citation>
    <scope>NUCLEOTIDE SEQUENCE [LARGE SCALE GENOMIC DNA]</scope>
    <source>
        <strain evidence="1 2">DSM 19138</strain>
    </source>
</reference>
<dbReference type="RefSeq" id="WP_107297356.1">
    <property type="nucleotide sequence ID" value="NZ_PYMB01000001.1"/>
</dbReference>
<accession>A0A2T3NMJ7</accession>
<dbReference type="EMBL" id="PYMB01000001">
    <property type="protein sequence ID" value="PSW16737.1"/>
    <property type="molecule type" value="Genomic_DNA"/>
</dbReference>
<dbReference type="Proteomes" id="UP000241346">
    <property type="component" value="Unassembled WGS sequence"/>
</dbReference>
<proteinExistence type="predicted"/>